<comment type="caution">
    <text evidence="2">The sequence shown here is derived from an EMBL/GenBank/DDBJ whole genome shotgun (WGS) entry which is preliminary data.</text>
</comment>
<gene>
    <name evidence="2" type="ORF">HJG60_008378</name>
</gene>
<proteinExistence type="predicted"/>
<sequence length="142" mass="15936">MFKICSENHSRQHSVAGVQEAGSGSRRTTARQPPLKHDAVLVSRPGCAWPVWTGKEAEFLGPGPFRAQELWAVLPIRAAGPGYRDWGQRCGGLRSSHRWFPLGFEKVNEQILGKQPQRFPYFSTGSPSKLKRLLLSWLLTCH</sequence>
<name>A0A833Z011_9CHIR</name>
<dbReference type="AlphaFoldDB" id="A0A833Z011"/>
<accession>A0A833Z011</accession>
<reference evidence="2 3" key="1">
    <citation type="journal article" date="2020" name="Nature">
        <title>Six reference-quality genomes reveal evolution of bat adaptations.</title>
        <authorList>
            <person name="Jebb D."/>
            <person name="Huang Z."/>
            <person name="Pippel M."/>
            <person name="Hughes G.M."/>
            <person name="Lavrichenko K."/>
            <person name="Devanna P."/>
            <person name="Winkler S."/>
            <person name="Jermiin L.S."/>
            <person name="Skirmuntt E.C."/>
            <person name="Katzourakis A."/>
            <person name="Burkitt-Gray L."/>
            <person name="Ray D.A."/>
            <person name="Sullivan K.A.M."/>
            <person name="Roscito J.G."/>
            <person name="Kirilenko B.M."/>
            <person name="Davalos L.M."/>
            <person name="Corthals A.P."/>
            <person name="Power M.L."/>
            <person name="Jones G."/>
            <person name="Ransome R.D."/>
            <person name="Dechmann D.K.N."/>
            <person name="Locatelli A.G."/>
            <person name="Puechmaille S.J."/>
            <person name="Fedrigo O."/>
            <person name="Jarvis E.D."/>
            <person name="Hiller M."/>
            <person name="Vernes S.C."/>
            <person name="Myers E.W."/>
            <person name="Teeling E.C."/>
        </authorList>
    </citation>
    <scope>NUCLEOTIDE SEQUENCE [LARGE SCALE GENOMIC DNA]</scope>
    <source>
        <strain evidence="2">Bat1K_MPI-CBG_1</strain>
    </source>
</reference>
<dbReference type="EMBL" id="JABVXQ010000011">
    <property type="protein sequence ID" value="KAF6086172.1"/>
    <property type="molecule type" value="Genomic_DNA"/>
</dbReference>
<evidence type="ECO:0000256" key="1">
    <source>
        <dbReference type="SAM" id="MobiDB-lite"/>
    </source>
</evidence>
<dbReference type="Proteomes" id="UP000664940">
    <property type="component" value="Unassembled WGS sequence"/>
</dbReference>
<evidence type="ECO:0000313" key="2">
    <source>
        <dbReference type="EMBL" id="KAF6086172.1"/>
    </source>
</evidence>
<protein>
    <submittedName>
        <fullName evidence="2">Uncharacterized protein</fullName>
    </submittedName>
</protein>
<evidence type="ECO:0000313" key="3">
    <source>
        <dbReference type="Proteomes" id="UP000664940"/>
    </source>
</evidence>
<feature type="region of interest" description="Disordered" evidence="1">
    <location>
        <begin position="1"/>
        <end position="31"/>
    </location>
</feature>
<feature type="compositionally biased region" description="Basic and acidic residues" evidence="1">
    <location>
        <begin position="1"/>
        <end position="10"/>
    </location>
</feature>
<organism evidence="2 3">
    <name type="scientific">Phyllostomus discolor</name>
    <name type="common">pale spear-nosed bat</name>
    <dbReference type="NCBI Taxonomy" id="89673"/>
    <lineage>
        <taxon>Eukaryota</taxon>
        <taxon>Metazoa</taxon>
        <taxon>Chordata</taxon>
        <taxon>Craniata</taxon>
        <taxon>Vertebrata</taxon>
        <taxon>Euteleostomi</taxon>
        <taxon>Mammalia</taxon>
        <taxon>Eutheria</taxon>
        <taxon>Laurasiatheria</taxon>
        <taxon>Chiroptera</taxon>
        <taxon>Yangochiroptera</taxon>
        <taxon>Phyllostomidae</taxon>
        <taxon>Phyllostominae</taxon>
        <taxon>Phyllostomus</taxon>
    </lineage>
</organism>